<feature type="repeat" description="ANK" evidence="3">
    <location>
        <begin position="555"/>
        <end position="587"/>
    </location>
</feature>
<keyword evidence="5" id="KW-1185">Reference proteome</keyword>
<dbReference type="InterPro" id="IPR002110">
    <property type="entry name" value="Ankyrin_rpt"/>
</dbReference>
<dbReference type="SUPFAM" id="SSF48403">
    <property type="entry name" value="Ankyrin repeat"/>
    <property type="match status" value="1"/>
</dbReference>
<evidence type="ECO:0000313" key="5">
    <source>
        <dbReference type="Proteomes" id="UP001178507"/>
    </source>
</evidence>
<keyword evidence="2 3" id="KW-0040">ANK repeat</keyword>
<dbReference type="InterPro" id="IPR036770">
    <property type="entry name" value="Ankyrin_rpt-contain_sf"/>
</dbReference>
<dbReference type="Proteomes" id="UP001178507">
    <property type="component" value="Unassembled WGS sequence"/>
</dbReference>
<evidence type="ECO:0000313" key="4">
    <source>
        <dbReference type="EMBL" id="CAJ1409946.1"/>
    </source>
</evidence>
<dbReference type="AlphaFoldDB" id="A0AA36JQK4"/>
<evidence type="ECO:0000256" key="1">
    <source>
        <dbReference type="ARBA" id="ARBA00022737"/>
    </source>
</evidence>
<dbReference type="PROSITE" id="PS50088">
    <property type="entry name" value="ANK_REPEAT"/>
    <property type="match status" value="1"/>
</dbReference>
<reference evidence="4" key="1">
    <citation type="submission" date="2023-08" db="EMBL/GenBank/DDBJ databases">
        <authorList>
            <person name="Chen Y."/>
            <person name="Shah S."/>
            <person name="Dougan E. K."/>
            <person name="Thang M."/>
            <person name="Chan C."/>
        </authorList>
    </citation>
    <scope>NUCLEOTIDE SEQUENCE</scope>
</reference>
<dbReference type="SMART" id="SM00248">
    <property type="entry name" value="ANK"/>
    <property type="match status" value="3"/>
</dbReference>
<sequence>MLAPDLQFMVHSSEVLDEEGFVHRGSRLTQLERGAEPPEWRLRDFAFAAYSGPNAPGLRQVHFGRRSVWGFASAREHTEEIVVFRKGSDRNHAKASETAAANAMTLAPLALSLLGAASAVLPSCDLKKPTAEVCEEYCTSKCSFYNRSAGDTGQPSTLKLYRLTPPNVTGLRNKNTGDPRGDMGYWLSKKNMSVVCAQDPLAHGCVDYANNLYGIFTVEVDGQFGPYLQCNPVQGGGSHPEFDPLWKDSSNFSCGQSCVVATTKGCYNYGMPDKNGTSGWGDFHCFCDGSQRDGRSVGRAQPPFLAPSTKAFVAPQCGGFEPVPKGRCLAGQRLTEIDAWSFAATQTMACEECLKDSRCTGGASKAHFQPQVTGEDVMSPPDFAAWWERTLEHGTGDGECFLDVLRVALARRLDLRNFHRLSVVCNEQQLDRRSPWMDSELLVVVRPYKETRGEEEEEEAAESAERGQGLLAAASSGDVTRLVSLLEMPLDPDCVNENAARGGHLEIVQCLTAARADTNKRDHAACAPLHFAAGHLEVARCLLEAGAERDPGDLAGCTPLYFAAGQGRTEVVRCLLEAKADKDFANFGGRSPLINAAQARFPGKAAPHRRQKKSACWWMRDNFTAELFTGNLTEVPGECSSGKLGPWTRRAGWFGVGDLGGLWYSTPSAGECAKQQALGTKGCTWKEVTSVYKNATCIDSAVDRLVELYGKRCFGTCGLPLNRTSDCYLDCYRDVLMGSAASNLTKIPSQRLVLAWEKAAETCPKVTPQLCRGTQCDPLEDIPELDALVV</sequence>
<evidence type="ECO:0000256" key="3">
    <source>
        <dbReference type="PROSITE-ProRule" id="PRU00023"/>
    </source>
</evidence>
<dbReference type="Gene3D" id="1.25.40.20">
    <property type="entry name" value="Ankyrin repeat-containing domain"/>
    <property type="match status" value="1"/>
</dbReference>
<name>A0AA36JQK4_9DINO</name>
<dbReference type="PROSITE" id="PS50297">
    <property type="entry name" value="ANK_REP_REGION"/>
    <property type="match status" value="1"/>
</dbReference>
<organism evidence="4 5">
    <name type="scientific">Effrenium voratum</name>
    <dbReference type="NCBI Taxonomy" id="2562239"/>
    <lineage>
        <taxon>Eukaryota</taxon>
        <taxon>Sar</taxon>
        <taxon>Alveolata</taxon>
        <taxon>Dinophyceae</taxon>
        <taxon>Suessiales</taxon>
        <taxon>Symbiodiniaceae</taxon>
        <taxon>Effrenium</taxon>
    </lineage>
</organism>
<proteinExistence type="predicted"/>
<gene>
    <name evidence="4" type="ORF">EVOR1521_LOCUS30906</name>
</gene>
<protein>
    <submittedName>
        <fullName evidence="4">Uncharacterized protein</fullName>
    </submittedName>
</protein>
<dbReference type="Pfam" id="PF13637">
    <property type="entry name" value="Ank_4"/>
    <property type="match status" value="1"/>
</dbReference>
<dbReference type="EMBL" id="CAUJNA010003795">
    <property type="protein sequence ID" value="CAJ1409946.1"/>
    <property type="molecule type" value="Genomic_DNA"/>
</dbReference>
<keyword evidence="1" id="KW-0677">Repeat</keyword>
<dbReference type="PANTHER" id="PTHR24171">
    <property type="entry name" value="ANKYRIN REPEAT DOMAIN-CONTAINING PROTEIN 39-RELATED"/>
    <property type="match status" value="1"/>
</dbReference>
<comment type="caution">
    <text evidence="4">The sequence shown here is derived from an EMBL/GenBank/DDBJ whole genome shotgun (WGS) entry which is preliminary data.</text>
</comment>
<evidence type="ECO:0000256" key="2">
    <source>
        <dbReference type="ARBA" id="ARBA00023043"/>
    </source>
</evidence>
<accession>A0AA36JQK4</accession>